<dbReference type="PANTHER" id="PTHR24067">
    <property type="entry name" value="UBIQUITIN-CONJUGATING ENZYME E2"/>
    <property type="match status" value="1"/>
</dbReference>
<evidence type="ECO:0000259" key="8">
    <source>
        <dbReference type="PROSITE" id="PS50127"/>
    </source>
</evidence>
<dbReference type="InterPro" id="IPR023313">
    <property type="entry name" value="UBQ-conjugating_AS"/>
</dbReference>
<feature type="active site" description="Glycyl thioester intermediate" evidence="6">
    <location>
        <position position="112"/>
    </location>
</feature>
<protein>
    <recommendedName>
        <fullName evidence="5">Ubiquitin-conjugating enzyme E2-18 kDa</fullName>
        <ecNumber evidence="2">2.3.2.23</ecNumber>
    </recommendedName>
</protein>
<name>A0A1B6HYX8_9HEMI</name>
<keyword evidence="7" id="KW-0547">Nucleotide-binding</keyword>
<evidence type="ECO:0000256" key="3">
    <source>
        <dbReference type="ARBA" id="ARBA00022679"/>
    </source>
</evidence>
<comment type="catalytic activity">
    <reaction evidence="1">
        <text>S-ubiquitinyl-[E1 ubiquitin-activating enzyme]-L-cysteine + [E2 ubiquitin-conjugating enzyme]-L-cysteine = [E1 ubiquitin-activating enzyme]-L-cysteine + S-ubiquitinyl-[E2 ubiquitin-conjugating enzyme]-L-cysteine.</text>
        <dbReference type="EC" id="2.3.2.23"/>
    </reaction>
</comment>
<evidence type="ECO:0000256" key="5">
    <source>
        <dbReference type="ARBA" id="ARBA00067751"/>
    </source>
</evidence>
<dbReference type="EC" id="2.3.2.23" evidence="2"/>
<dbReference type="CDD" id="cd23801">
    <property type="entry name" value="UBCc_UBE2L3"/>
    <property type="match status" value="1"/>
</dbReference>
<dbReference type="Gene3D" id="3.10.110.10">
    <property type="entry name" value="Ubiquitin Conjugating Enzyme"/>
    <property type="match status" value="1"/>
</dbReference>
<reference evidence="9" key="1">
    <citation type="submission" date="2015-11" db="EMBL/GenBank/DDBJ databases">
        <title>De novo transcriptome assembly of four potential Pierce s Disease insect vectors from Arizona vineyards.</title>
        <authorList>
            <person name="Tassone E.E."/>
        </authorList>
    </citation>
    <scope>NUCLEOTIDE SEQUENCE</scope>
</reference>
<keyword evidence="3" id="KW-0808">Transferase</keyword>
<dbReference type="AlphaFoldDB" id="A0A1B6HYX8"/>
<evidence type="ECO:0000256" key="7">
    <source>
        <dbReference type="RuleBase" id="RU362109"/>
    </source>
</evidence>
<evidence type="ECO:0000256" key="4">
    <source>
        <dbReference type="ARBA" id="ARBA00022786"/>
    </source>
</evidence>
<proteinExistence type="inferred from homology"/>
<evidence type="ECO:0000256" key="6">
    <source>
        <dbReference type="PROSITE-ProRule" id="PRU10133"/>
    </source>
</evidence>
<comment type="similarity">
    <text evidence="7">Belongs to the ubiquitin-conjugating enzyme family.</text>
</comment>
<feature type="non-terminal residue" evidence="9">
    <location>
        <position position="1"/>
    </location>
</feature>
<dbReference type="FunFam" id="3.10.110.10:FF:000011">
    <property type="entry name" value="Ubiquitin-conjugating enzyme E2 L3"/>
    <property type="match status" value="1"/>
</dbReference>
<dbReference type="GO" id="GO:0061631">
    <property type="term" value="F:ubiquitin conjugating enzyme activity"/>
    <property type="evidence" value="ECO:0007669"/>
    <property type="project" value="UniProtKB-EC"/>
</dbReference>
<evidence type="ECO:0000256" key="1">
    <source>
        <dbReference type="ARBA" id="ARBA00000485"/>
    </source>
</evidence>
<dbReference type="EMBL" id="GECU01027823">
    <property type="protein sequence ID" value="JAS79883.1"/>
    <property type="molecule type" value="Transcribed_RNA"/>
</dbReference>
<dbReference type="PROSITE" id="PS50127">
    <property type="entry name" value="UBC_2"/>
    <property type="match status" value="1"/>
</dbReference>
<dbReference type="SUPFAM" id="SSF54495">
    <property type="entry name" value="UBC-like"/>
    <property type="match status" value="1"/>
</dbReference>
<dbReference type="InterPro" id="IPR050113">
    <property type="entry name" value="Ub_conjugating_enzyme"/>
</dbReference>
<evidence type="ECO:0000256" key="2">
    <source>
        <dbReference type="ARBA" id="ARBA00012486"/>
    </source>
</evidence>
<evidence type="ECO:0000313" key="9">
    <source>
        <dbReference type="EMBL" id="JAS79883.1"/>
    </source>
</evidence>
<dbReference type="PROSITE" id="PS00183">
    <property type="entry name" value="UBC_1"/>
    <property type="match status" value="1"/>
</dbReference>
<keyword evidence="7" id="KW-0067">ATP-binding</keyword>
<dbReference type="SMART" id="SM00212">
    <property type="entry name" value="UBCc"/>
    <property type="match status" value="1"/>
</dbReference>
<accession>A0A1B6HYX8</accession>
<dbReference type="Pfam" id="PF00179">
    <property type="entry name" value="UQ_con"/>
    <property type="match status" value="1"/>
</dbReference>
<feature type="domain" description="UBC core" evidence="8">
    <location>
        <begin position="28"/>
        <end position="175"/>
    </location>
</feature>
<organism evidence="9">
    <name type="scientific">Homalodisca liturata</name>
    <dbReference type="NCBI Taxonomy" id="320908"/>
    <lineage>
        <taxon>Eukaryota</taxon>
        <taxon>Metazoa</taxon>
        <taxon>Ecdysozoa</taxon>
        <taxon>Arthropoda</taxon>
        <taxon>Hexapoda</taxon>
        <taxon>Insecta</taxon>
        <taxon>Pterygota</taxon>
        <taxon>Neoptera</taxon>
        <taxon>Paraneoptera</taxon>
        <taxon>Hemiptera</taxon>
        <taxon>Auchenorrhyncha</taxon>
        <taxon>Membracoidea</taxon>
        <taxon>Cicadellidae</taxon>
        <taxon>Cicadellinae</taxon>
        <taxon>Proconiini</taxon>
        <taxon>Homalodisca</taxon>
    </lineage>
</organism>
<sequence length="178" mass="21072">YVELLCSPKFLLIFEYTVREHWTFCLMAFSRRLITELEDIRKLQLPYFTNIQVNQSNFLVWQGLIVPQEKPYDKGAFLVEITFAPEYPFKPPRVIFRTKIYHPNVSEDGQICLPLLQPENWKPATRLEQVIESLVAMIHSPQPDHPLRPDLAAEYVQNKKKFFRVAERFTVEYGESRP</sequence>
<dbReference type="InterPro" id="IPR016135">
    <property type="entry name" value="UBQ-conjugating_enzyme/RWD"/>
</dbReference>
<dbReference type="GO" id="GO:0005524">
    <property type="term" value="F:ATP binding"/>
    <property type="evidence" value="ECO:0007669"/>
    <property type="project" value="UniProtKB-UniRule"/>
</dbReference>
<dbReference type="InterPro" id="IPR000608">
    <property type="entry name" value="UBC"/>
</dbReference>
<keyword evidence="4 7" id="KW-0833">Ubl conjugation pathway</keyword>
<gene>
    <name evidence="9" type="ORF">g.8291</name>
</gene>